<sequence>MGSVLFSEPDEVRRMKDDRWIREALKGLREEKNRRKKTGGFEGFGTGDISPRPKGKNISSQKGKDKESFQRR</sequence>
<reference evidence="2 3" key="1">
    <citation type="journal article" date="2016" name="Sci. Rep.">
        <title>Metabolic traits of an uncultured archaeal lineage -MSBL1- from brine pools of the Red Sea.</title>
        <authorList>
            <person name="Mwirichia R."/>
            <person name="Alam I."/>
            <person name="Rashid M."/>
            <person name="Vinu M."/>
            <person name="Ba-Alawi W."/>
            <person name="Anthony Kamau A."/>
            <person name="Kamanda Ngugi D."/>
            <person name="Goker M."/>
            <person name="Klenk H.P."/>
            <person name="Bajic V."/>
            <person name="Stingl U."/>
        </authorList>
    </citation>
    <scope>NUCLEOTIDE SEQUENCE [LARGE SCALE GENOMIC DNA]</scope>
    <source>
        <strain evidence="2">SCGC-AAA259J03</strain>
    </source>
</reference>
<evidence type="ECO:0000256" key="1">
    <source>
        <dbReference type="SAM" id="MobiDB-lite"/>
    </source>
</evidence>
<feature type="compositionally biased region" description="Basic and acidic residues" evidence="1">
    <location>
        <begin position="62"/>
        <end position="72"/>
    </location>
</feature>
<keyword evidence="3" id="KW-1185">Reference proteome</keyword>
<accession>A0A656YWQ6</accession>
<dbReference type="AlphaFoldDB" id="A0A656YWQ6"/>
<comment type="caution">
    <text evidence="2">The sequence shown here is derived from an EMBL/GenBank/DDBJ whole genome shotgun (WGS) entry which is preliminary data.</text>
</comment>
<dbReference type="EMBL" id="LHXT01000034">
    <property type="protein sequence ID" value="KXA98013.1"/>
    <property type="molecule type" value="Genomic_DNA"/>
</dbReference>
<evidence type="ECO:0000313" key="2">
    <source>
        <dbReference type="EMBL" id="KXA98013.1"/>
    </source>
</evidence>
<organism evidence="2 3">
    <name type="scientific">candidate division MSBL1 archaeon SCGC-AAA259J03</name>
    <dbReference type="NCBI Taxonomy" id="1698269"/>
    <lineage>
        <taxon>Archaea</taxon>
        <taxon>Methanobacteriati</taxon>
        <taxon>Methanobacteriota</taxon>
        <taxon>candidate division MSBL1</taxon>
    </lineage>
</organism>
<protein>
    <submittedName>
        <fullName evidence="2">Uncharacterized protein</fullName>
    </submittedName>
</protein>
<feature type="region of interest" description="Disordered" evidence="1">
    <location>
        <begin position="26"/>
        <end position="72"/>
    </location>
</feature>
<dbReference type="Proteomes" id="UP000070257">
    <property type="component" value="Unassembled WGS sequence"/>
</dbReference>
<gene>
    <name evidence="2" type="ORF">AKJ39_02630</name>
</gene>
<evidence type="ECO:0000313" key="3">
    <source>
        <dbReference type="Proteomes" id="UP000070257"/>
    </source>
</evidence>
<name>A0A656YWQ6_9EURY</name>
<proteinExistence type="predicted"/>